<dbReference type="RefSeq" id="WP_248355012.1">
    <property type="nucleotide sequence ID" value="NZ_AP025591.1"/>
</dbReference>
<dbReference type="PANTHER" id="PTHR34875">
    <property type="entry name" value="UPF0237 PROTEIN MJ1558"/>
    <property type="match status" value="1"/>
</dbReference>
<protein>
    <recommendedName>
        <fullName evidence="1">ACT domain-containing protein</fullName>
    </recommendedName>
</protein>
<gene>
    <name evidence="2" type="ORF">AMOR_48380</name>
</gene>
<organism evidence="2 3">
    <name type="scientific">Anaeromyxobacter oryzae</name>
    <dbReference type="NCBI Taxonomy" id="2918170"/>
    <lineage>
        <taxon>Bacteria</taxon>
        <taxon>Pseudomonadati</taxon>
        <taxon>Myxococcota</taxon>
        <taxon>Myxococcia</taxon>
        <taxon>Myxococcales</taxon>
        <taxon>Cystobacterineae</taxon>
        <taxon>Anaeromyxobacteraceae</taxon>
        <taxon>Anaeromyxobacter</taxon>
    </lineage>
</organism>
<name>A0ABM7X227_9BACT</name>
<sequence>MTDLVLTLIGPDRPGIVEALAEPIAAHGGNWLESRMAHLAGKFAGILRIEVPPSNVTALVQALDALEQRGLRVVVEPSTPAAAEAPRRIMELDLVGLDRPGIVREISRTLVAHGVNIEELVTDRTTAPMTAEPLFRARARVQLPASADVASLRGRLERLAGDLMVEVKLVEPEA</sequence>
<evidence type="ECO:0000313" key="2">
    <source>
        <dbReference type="EMBL" id="BDG05842.1"/>
    </source>
</evidence>
<dbReference type="InterPro" id="IPR016867">
    <property type="entry name" value="GcvR"/>
</dbReference>
<dbReference type="Pfam" id="PF13740">
    <property type="entry name" value="ACT_6"/>
    <property type="match status" value="1"/>
</dbReference>
<dbReference type="CDD" id="cd04869">
    <property type="entry name" value="ACT_GcvR_2"/>
    <property type="match status" value="1"/>
</dbReference>
<keyword evidence="3" id="KW-1185">Reference proteome</keyword>
<reference evidence="3" key="1">
    <citation type="journal article" date="2022" name="Int. J. Syst. Evol. Microbiol.">
        <title>Anaeromyxobacter oryzae sp. nov., Anaeromyxobacter diazotrophicus sp. nov. and Anaeromyxobacter paludicola sp. nov., isolated from paddy soils.</title>
        <authorList>
            <person name="Itoh H."/>
            <person name="Xu Z."/>
            <person name="Mise K."/>
            <person name="Masuda Y."/>
            <person name="Ushijima N."/>
            <person name="Hayakawa C."/>
            <person name="Shiratori Y."/>
            <person name="Senoo K."/>
        </authorList>
    </citation>
    <scope>NUCLEOTIDE SEQUENCE [LARGE SCALE GENOMIC DNA]</scope>
    <source>
        <strain evidence="3">Red232</strain>
    </source>
</reference>
<dbReference type="SUPFAM" id="SSF55021">
    <property type="entry name" value="ACT-like"/>
    <property type="match status" value="2"/>
</dbReference>
<dbReference type="Gene3D" id="3.30.70.260">
    <property type="match status" value="2"/>
</dbReference>
<dbReference type="EMBL" id="AP025591">
    <property type="protein sequence ID" value="BDG05842.1"/>
    <property type="molecule type" value="Genomic_DNA"/>
</dbReference>
<dbReference type="PIRSF" id="PIRSF028103">
    <property type="entry name" value="GcvR"/>
    <property type="match status" value="1"/>
</dbReference>
<evidence type="ECO:0000313" key="3">
    <source>
        <dbReference type="Proteomes" id="UP001162891"/>
    </source>
</evidence>
<dbReference type="InterPro" id="IPR002912">
    <property type="entry name" value="ACT_dom"/>
</dbReference>
<feature type="domain" description="ACT" evidence="1">
    <location>
        <begin position="91"/>
        <end position="172"/>
    </location>
</feature>
<accession>A0ABM7X227</accession>
<proteinExistence type="predicted"/>
<dbReference type="Proteomes" id="UP001162891">
    <property type="component" value="Chromosome"/>
</dbReference>
<dbReference type="InterPro" id="IPR045865">
    <property type="entry name" value="ACT-like_dom_sf"/>
</dbReference>
<dbReference type="PANTHER" id="PTHR34875:SF6">
    <property type="entry name" value="UPF0237 PROTEIN MJ1558"/>
    <property type="match status" value="1"/>
</dbReference>
<evidence type="ECO:0000259" key="1">
    <source>
        <dbReference type="PROSITE" id="PS51671"/>
    </source>
</evidence>
<feature type="domain" description="ACT" evidence="1">
    <location>
        <begin position="5"/>
        <end position="80"/>
    </location>
</feature>
<dbReference type="InterPro" id="IPR050990">
    <property type="entry name" value="UPF0237/GcvR_regulator"/>
</dbReference>
<dbReference type="PROSITE" id="PS51671">
    <property type="entry name" value="ACT"/>
    <property type="match status" value="2"/>
</dbReference>